<dbReference type="Pfam" id="PF03576">
    <property type="entry name" value="Peptidase_S58"/>
    <property type="match status" value="1"/>
</dbReference>
<evidence type="ECO:0000313" key="3">
    <source>
        <dbReference type="Proteomes" id="UP000663828"/>
    </source>
</evidence>
<evidence type="ECO:0000256" key="1">
    <source>
        <dbReference type="ARBA" id="ARBA00007068"/>
    </source>
</evidence>
<dbReference type="Proteomes" id="UP000663828">
    <property type="component" value="Unassembled WGS sequence"/>
</dbReference>
<dbReference type="Gene3D" id="3.60.70.12">
    <property type="entry name" value="L-amino peptidase D-ALA esterase/amidase"/>
    <property type="match status" value="1"/>
</dbReference>
<dbReference type="GO" id="GO:0004177">
    <property type="term" value="F:aminopeptidase activity"/>
    <property type="evidence" value="ECO:0007669"/>
    <property type="project" value="TreeGrafter"/>
</dbReference>
<dbReference type="PANTHER" id="PTHR36512">
    <property type="entry name" value="D-AMINOPEPTIDASE"/>
    <property type="match status" value="1"/>
</dbReference>
<comment type="caution">
    <text evidence="2">The sequence shown here is derived from an EMBL/GenBank/DDBJ whole genome shotgun (WGS) entry which is preliminary data.</text>
</comment>
<dbReference type="InterPro" id="IPR016117">
    <property type="entry name" value="ArgJ-like_dom_sf"/>
</dbReference>
<reference evidence="2" key="1">
    <citation type="submission" date="2021-02" db="EMBL/GenBank/DDBJ databases">
        <authorList>
            <person name="Nowell W R."/>
        </authorList>
    </citation>
    <scope>NUCLEOTIDE SEQUENCE</scope>
</reference>
<sequence length="101" mass="10728">MSNELLPIRQQGSKKSGEVGSIIVIVATDAPLLPHQLKRLARRVPIGIGLVGGRGGNGSGDIFLAFSTANQQIMGKEKGVVQVDMLPNEEMDSLFECVVQA</sequence>
<gene>
    <name evidence="2" type="ORF">XAT740_LOCUS42056</name>
</gene>
<dbReference type="InterPro" id="IPR005321">
    <property type="entry name" value="Peptidase_S58_DmpA"/>
</dbReference>
<dbReference type="PANTHER" id="PTHR36512:SF3">
    <property type="entry name" value="BLR5678 PROTEIN"/>
    <property type="match status" value="1"/>
</dbReference>
<organism evidence="2 3">
    <name type="scientific">Adineta ricciae</name>
    <name type="common">Rotifer</name>
    <dbReference type="NCBI Taxonomy" id="249248"/>
    <lineage>
        <taxon>Eukaryota</taxon>
        <taxon>Metazoa</taxon>
        <taxon>Spiralia</taxon>
        <taxon>Gnathifera</taxon>
        <taxon>Rotifera</taxon>
        <taxon>Eurotatoria</taxon>
        <taxon>Bdelloidea</taxon>
        <taxon>Adinetida</taxon>
        <taxon>Adinetidae</taxon>
        <taxon>Adineta</taxon>
    </lineage>
</organism>
<dbReference type="AlphaFoldDB" id="A0A815VTH5"/>
<feature type="non-terminal residue" evidence="2">
    <location>
        <position position="101"/>
    </location>
</feature>
<name>A0A815VTH5_ADIRI</name>
<keyword evidence="3" id="KW-1185">Reference proteome</keyword>
<comment type="similarity">
    <text evidence="1">Belongs to the peptidase S58 family.</text>
</comment>
<evidence type="ECO:0000313" key="2">
    <source>
        <dbReference type="EMBL" id="CAF1539282.1"/>
    </source>
</evidence>
<accession>A0A815VTH5</accession>
<dbReference type="SUPFAM" id="SSF56266">
    <property type="entry name" value="DmpA/ArgJ-like"/>
    <property type="match status" value="1"/>
</dbReference>
<protein>
    <submittedName>
        <fullName evidence="2">Uncharacterized protein</fullName>
    </submittedName>
</protein>
<dbReference type="EMBL" id="CAJNOR010004993">
    <property type="protein sequence ID" value="CAF1539282.1"/>
    <property type="molecule type" value="Genomic_DNA"/>
</dbReference>
<proteinExistence type="inferred from homology"/>